<dbReference type="Pfam" id="PF01743">
    <property type="entry name" value="PolyA_pol"/>
    <property type="match status" value="1"/>
</dbReference>
<dbReference type="Proteomes" id="UP001165083">
    <property type="component" value="Unassembled WGS sequence"/>
</dbReference>
<feature type="region of interest" description="Disordered" evidence="5">
    <location>
        <begin position="34"/>
        <end position="89"/>
    </location>
</feature>
<keyword evidence="2 4" id="KW-0808">Transferase</keyword>
<evidence type="ECO:0000256" key="2">
    <source>
        <dbReference type="ARBA" id="ARBA00022679"/>
    </source>
</evidence>
<comment type="caution">
    <text evidence="7">The sequence shown here is derived from an EMBL/GenBank/DDBJ whole genome shotgun (WGS) entry which is preliminary data.</text>
</comment>
<dbReference type="PANTHER" id="PTHR13734:SF5">
    <property type="entry name" value="CCA TRNA NUCLEOTIDYLTRANSFERASE, MITOCHONDRIAL"/>
    <property type="match status" value="1"/>
</dbReference>
<proteinExistence type="inferred from homology"/>
<accession>A0A9W6YIP3</accession>
<dbReference type="InterPro" id="IPR002646">
    <property type="entry name" value="PolA_pol_head_dom"/>
</dbReference>
<keyword evidence="3 4" id="KW-0694">RNA-binding</keyword>
<dbReference type="Gene3D" id="3.30.460.10">
    <property type="entry name" value="Beta Polymerase, domain 2"/>
    <property type="match status" value="1"/>
</dbReference>
<organism evidence="7 8">
    <name type="scientific">Phytophthora lilii</name>
    <dbReference type="NCBI Taxonomy" id="2077276"/>
    <lineage>
        <taxon>Eukaryota</taxon>
        <taxon>Sar</taxon>
        <taxon>Stramenopiles</taxon>
        <taxon>Oomycota</taxon>
        <taxon>Peronosporomycetes</taxon>
        <taxon>Peronosporales</taxon>
        <taxon>Peronosporaceae</taxon>
        <taxon>Phytophthora</taxon>
    </lineage>
</organism>
<sequence length="638" mass="70564">MSAPNSANEPSDGTREERLVYVGALLRLVLQPHPPSASLKAVPPSHQSQRAPDTPRCLAIPADAAAAPQSAWRSPPPRRHRPPSSKWSKFRLHEPSQILAPFTRIQDHPQYRPLAHPNTRPSLDCSMVKRLASPSSSSGKKQRVDEPPAMQNQLQPSVKLTPAEEKLFAFLLDVAAQPAADGAVLRVAGGWVRDKLLGRDSDDVDIVLDRMTGRAFADLVNAHETAQGRPARAVGVIKANPEQSKHLETATMQIGEDMGWVDFVNLRAETYASEDNRIPTVEIGTPQQDAERRDFTINSLFYNLATKQVEDYTGRGVEDLKNGRLRTPLKPRVTFLDDPLRVLRAVRFASRFNCTLEEDLRAAAQLEEVRVALVRKVSRERVGKELSGMLTGSAAHPERALRLLHELHLCESVFLPSALLEKTPVCRPDGEVEKVEENVWDQCYAYVSEMYQHLASKSAGGVLDVDSIAASKKHELQVRILASLLLPFRGLCVLDKRRKSVATFVVQDSLKLPNRDAKDVDNVLTHTDQLQMATVDTFDRVKVGLLIRSIGAQWEICRDAALVKELVAAGEAADARTNVSQRYDAFSAQVRDAGLDGVWELKPLLNVSRADSDIVSALYAAHLLVVCFPLRLDRATTS</sequence>
<dbReference type="GO" id="GO:0003723">
    <property type="term" value="F:RNA binding"/>
    <property type="evidence" value="ECO:0007669"/>
    <property type="project" value="UniProtKB-KW"/>
</dbReference>
<dbReference type="SUPFAM" id="SSF81301">
    <property type="entry name" value="Nucleotidyltransferase"/>
    <property type="match status" value="1"/>
</dbReference>
<dbReference type="SUPFAM" id="SSF81891">
    <property type="entry name" value="Poly A polymerase C-terminal region-like"/>
    <property type="match status" value="1"/>
</dbReference>
<dbReference type="PANTHER" id="PTHR13734">
    <property type="entry name" value="TRNA-NUCLEOTIDYLTRANSFERASE"/>
    <property type="match status" value="1"/>
</dbReference>
<dbReference type="GO" id="GO:0001680">
    <property type="term" value="P:tRNA 3'-terminal CCA addition"/>
    <property type="evidence" value="ECO:0007669"/>
    <property type="project" value="TreeGrafter"/>
</dbReference>
<evidence type="ECO:0000256" key="1">
    <source>
        <dbReference type="ARBA" id="ARBA00007265"/>
    </source>
</evidence>
<dbReference type="AlphaFoldDB" id="A0A9W6YIP3"/>
<evidence type="ECO:0000256" key="3">
    <source>
        <dbReference type="ARBA" id="ARBA00022884"/>
    </source>
</evidence>
<feature type="domain" description="Poly A polymerase head" evidence="6">
    <location>
        <begin position="185"/>
        <end position="326"/>
    </location>
</feature>
<dbReference type="InterPro" id="IPR043519">
    <property type="entry name" value="NT_sf"/>
</dbReference>
<gene>
    <name evidence="7" type="ORF">Plil01_001757000</name>
</gene>
<dbReference type="FunFam" id="3.30.460.10:FF:000048">
    <property type="entry name" value="PolyA polymerase family protein"/>
    <property type="match status" value="1"/>
</dbReference>
<name>A0A9W6YIP3_9STRA</name>
<dbReference type="OrthoDB" id="445712at2759"/>
<feature type="region of interest" description="Disordered" evidence="5">
    <location>
        <begin position="130"/>
        <end position="157"/>
    </location>
</feature>
<reference evidence="7" key="1">
    <citation type="submission" date="2023-04" db="EMBL/GenBank/DDBJ databases">
        <title>Phytophthora lilii NBRC 32176.</title>
        <authorList>
            <person name="Ichikawa N."/>
            <person name="Sato H."/>
            <person name="Tonouchi N."/>
        </authorList>
    </citation>
    <scope>NUCLEOTIDE SEQUENCE</scope>
    <source>
        <strain evidence="7">NBRC 32176</strain>
    </source>
</reference>
<evidence type="ECO:0000313" key="8">
    <source>
        <dbReference type="Proteomes" id="UP001165083"/>
    </source>
</evidence>
<comment type="similarity">
    <text evidence="1 4">Belongs to the tRNA nucleotidyltransferase/poly(A) polymerase family.</text>
</comment>
<keyword evidence="8" id="KW-1185">Reference proteome</keyword>
<dbReference type="CDD" id="cd05398">
    <property type="entry name" value="NT_ClassII-CCAase"/>
    <property type="match status" value="1"/>
</dbReference>
<dbReference type="GO" id="GO:0052929">
    <property type="term" value="F:ATP:3'-cytidine-cytidine-tRNA adenylyltransferase activity"/>
    <property type="evidence" value="ECO:0007669"/>
    <property type="project" value="TreeGrafter"/>
</dbReference>
<dbReference type="GO" id="GO:0052927">
    <property type="term" value="F:CC tRNA cytidylyltransferase activity"/>
    <property type="evidence" value="ECO:0007669"/>
    <property type="project" value="TreeGrafter"/>
</dbReference>
<dbReference type="Gene3D" id="1.10.3090.10">
    <property type="entry name" value="cca-adding enzyme, domain 2"/>
    <property type="match status" value="1"/>
</dbReference>
<dbReference type="EMBL" id="BSXW01012432">
    <property type="protein sequence ID" value="GMF64808.1"/>
    <property type="molecule type" value="Genomic_DNA"/>
</dbReference>
<evidence type="ECO:0000256" key="5">
    <source>
        <dbReference type="SAM" id="MobiDB-lite"/>
    </source>
</evidence>
<protein>
    <submittedName>
        <fullName evidence="7">Unnamed protein product</fullName>
    </submittedName>
</protein>
<evidence type="ECO:0000259" key="6">
    <source>
        <dbReference type="Pfam" id="PF01743"/>
    </source>
</evidence>
<evidence type="ECO:0000256" key="4">
    <source>
        <dbReference type="RuleBase" id="RU003953"/>
    </source>
</evidence>
<feature type="compositionally biased region" description="Low complexity" evidence="5">
    <location>
        <begin position="55"/>
        <end position="73"/>
    </location>
</feature>
<evidence type="ECO:0000313" key="7">
    <source>
        <dbReference type="EMBL" id="GMF64808.1"/>
    </source>
</evidence>